<organism evidence="6 7">
    <name type="scientific">Hypocrea virens (strain Gv29-8 / FGSC 10586)</name>
    <name type="common">Gliocladium virens</name>
    <name type="synonym">Trichoderma virens</name>
    <dbReference type="NCBI Taxonomy" id="413071"/>
    <lineage>
        <taxon>Eukaryota</taxon>
        <taxon>Fungi</taxon>
        <taxon>Dikarya</taxon>
        <taxon>Ascomycota</taxon>
        <taxon>Pezizomycotina</taxon>
        <taxon>Sordariomycetes</taxon>
        <taxon>Hypocreomycetidae</taxon>
        <taxon>Hypocreales</taxon>
        <taxon>Hypocreaceae</taxon>
        <taxon>Trichoderma</taxon>
    </lineage>
</organism>
<gene>
    <name evidence="6" type="ORF">TRIVIDRAFT_128161</name>
</gene>
<feature type="non-terminal residue" evidence="6">
    <location>
        <position position="1"/>
    </location>
</feature>
<dbReference type="GO" id="GO:0071949">
    <property type="term" value="F:FAD binding"/>
    <property type="evidence" value="ECO:0007669"/>
    <property type="project" value="InterPro"/>
</dbReference>
<evidence type="ECO:0000259" key="5">
    <source>
        <dbReference type="PROSITE" id="PS51387"/>
    </source>
</evidence>
<accession>G9MTX2</accession>
<dbReference type="EMBL" id="ABDF02000020">
    <property type="protein sequence ID" value="EHK22109.1"/>
    <property type="molecule type" value="Genomic_DNA"/>
</dbReference>
<dbReference type="InParanoid" id="G9MTX2"/>
<evidence type="ECO:0000256" key="4">
    <source>
        <dbReference type="ARBA" id="ARBA00023002"/>
    </source>
</evidence>
<evidence type="ECO:0000256" key="3">
    <source>
        <dbReference type="ARBA" id="ARBA00022827"/>
    </source>
</evidence>
<dbReference type="OrthoDB" id="415825at2759"/>
<dbReference type="PANTHER" id="PTHR42973">
    <property type="entry name" value="BINDING OXIDOREDUCTASE, PUTATIVE (AFU_ORTHOLOGUE AFUA_1G17690)-RELATED"/>
    <property type="match status" value="1"/>
</dbReference>
<dbReference type="AlphaFoldDB" id="G9MTX2"/>
<name>G9MTX2_HYPVG</name>
<evidence type="ECO:0000313" key="6">
    <source>
        <dbReference type="EMBL" id="EHK22109.1"/>
    </source>
</evidence>
<feature type="domain" description="FAD-binding PCMH-type" evidence="5">
    <location>
        <begin position="7"/>
        <end position="179"/>
    </location>
</feature>
<evidence type="ECO:0000256" key="1">
    <source>
        <dbReference type="ARBA" id="ARBA00005466"/>
    </source>
</evidence>
<dbReference type="STRING" id="413071.G9MTX2"/>
<sequence length="437" mass="47904">SRWSNSNVNRPKLCLSPSTENQLIQAIRYASENGLVVVAEGGGNGAFVPVTEQTLYLRMKHFDTLEYNESEQTITVGGGVRTSQLLRFLADRGSYTVLPSSDEVGIVGFVLGGGGHHFIGTNGLAADNVTSINIITADAQPRQLSVASSGDELSLFKALIGAGFGLGLVTSVTMKVYPLSDLDMDNNEFMTRQLVFPASAIKLVAKTFASFTNPLPRLSVTLVGARAPETGPNPDAPLVILTASYTGPKEEAMEATACLFDDELVKASFMEETSMLPITRLNDGVQSANVAGAYRDINVAGLRTISEDTVEELYEKWSDFTSKNNDAKRTFIAISRFDTSFMENHRQEGEFIGTRDRGVAFITTTWFTDENLRDTVEDFVADIKATARRNDPVVPRTVVNNMRPSTKLGELFDEVAASEIRRIKTLWDPDNLFWSPW</sequence>
<proteinExistence type="inferred from homology"/>
<dbReference type="PROSITE" id="PS51387">
    <property type="entry name" value="FAD_PCMH"/>
    <property type="match status" value="1"/>
</dbReference>
<evidence type="ECO:0000256" key="2">
    <source>
        <dbReference type="ARBA" id="ARBA00022630"/>
    </source>
</evidence>
<keyword evidence="3" id="KW-0274">FAD</keyword>
<comment type="similarity">
    <text evidence="1">Belongs to the oxygen-dependent FAD-linked oxidoreductase family.</text>
</comment>
<dbReference type="VEuPathDB" id="FungiDB:TRIVIDRAFT_128161"/>
<dbReference type="InterPro" id="IPR036318">
    <property type="entry name" value="FAD-bd_PCMH-like_sf"/>
</dbReference>
<protein>
    <recommendedName>
        <fullName evidence="5">FAD-binding PCMH-type domain-containing protein</fullName>
    </recommendedName>
</protein>
<dbReference type="GeneID" id="25787418"/>
<dbReference type="InterPro" id="IPR050416">
    <property type="entry name" value="FAD-linked_Oxidoreductase"/>
</dbReference>
<keyword evidence="4" id="KW-0560">Oxidoreductase</keyword>
<dbReference type="HOGENOM" id="CLU_018354_0_2_1"/>
<dbReference type="eggNOG" id="ENOG502SNP1">
    <property type="taxonomic scope" value="Eukaryota"/>
</dbReference>
<dbReference type="InterPro" id="IPR006094">
    <property type="entry name" value="Oxid_FAD_bind_N"/>
</dbReference>
<dbReference type="Proteomes" id="UP000007115">
    <property type="component" value="Unassembled WGS sequence"/>
</dbReference>
<keyword evidence="2" id="KW-0285">Flavoprotein</keyword>
<dbReference type="InterPro" id="IPR016166">
    <property type="entry name" value="FAD-bd_PCMH"/>
</dbReference>
<dbReference type="RefSeq" id="XP_013956302.1">
    <property type="nucleotide sequence ID" value="XM_014100827.1"/>
</dbReference>
<dbReference type="PANTHER" id="PTHR42973:SF7">
    <property type="entry name" value="FAD-BINDING PCMH-TYPE DOMAIN-CONTAINING PROTEIN"/>
    <property type="match status" value="1"/>
</dbReference>
<dbReference type="GO" id="GO:0016491">
    <property type="term" value="F:oxidoreductase activity"/>
    <property type="evidence" value="ECO:0007669"/>
    <property type="project" value="UniProtKB-KW"/>
</dbReference>
<dbReference type="OMA" id="NTIRWAQ"/>
<dbReference type="InterPro" id="IPR016169">
    <property type="entry name" value="FAD-bd_PCMH_sub2"/>
</dbReference>
<evidence type="ECO:0000313" key="7">
    <source>
        <dbReference type="Proteomes" id="UP000007115"/>
    </source>
</evidence>
<dbReference type="Gene3D" id="3.40.462.20">
    <property type="match status" value="1"/>
</dbReference>
<keyword evidence="7" id="KW-1185">Reference proteome</keyword>
<dbReference type="Pfam" id="PF01565">
    <property type="entry name" value="FAD_binding_4"/>
    <property type="match status" value="1"/>
</dbReference>
<comment type="caution">
    <text evidence="6">The sequence shown here is derived from an EMBL/GenBank/DDBJ whole genome shotgun (WGS) entry which is preliminary data.</text>
</comment>
<feature type="non-terminal residue" evidence="6">
    <location>
        <position position="437"/>
    </location>
</feature>
<dbReference type="SUPFAM" id="SSF56176">
    <property type="entry name" value="FAD-binding/transporter-associated domain-like"/>
    <property type="match status" value="1"/>
</dbReference>
<reference evidence="6 7" key="1">
    <citation type="journal article" date="2011" name="Genome Biol.">
        <title>Comparative genome sequence analysis underscores mycoparasitism as the ancestral life style of Trichoderma.</title>
        <authorList>
            <person name="Kubicek C.P."/>
            <person name="Herrera-Estrella A."/>
            <person name="Seidl-Seiboth V."/>
            <person name="Martinez D.A."/>
            <person name="Druzhinina I.S."/>
            <person name="Thon M."/>
            <person name="Zeilinger S."/>
            <person name="Casas-Flores S."/>
            <person name="Horwitz B.A."/>
            <person name="Mukherjee P.K."/>
            <person name="Mukherjee M."/>
            <person name="Kredics L."/>
            <person name="Alcaraz L.D."/>
            <person name="Aerts A."/>
            <person name="Antal Z."/>
            <person name="Atanasova L."/>
            <person name="Cervantes-Badillo M.G."/>
            <person name="Challacombe J."/>
            <person name="Chertkov O."/>
            <person name="McCluskey K."/>
            <person name="Coulpier F."/>
            <person name="Deshpande N."/>
            <person name="von Doehren H."/>
            <person name="Ebbole D.J."/>
            <person name="Esquivel-Naranjo E.U."/>
            <person name="Fekete E."/>
            <person name="Flipphi M."/>
            <person name="Glaser F."/>
            <person name="Gomez-Rodriguez E.Y."/>
            <person name="Gruber S."/>
            <person name="Han C."/>
            <person name="Henrissat B."/>
            <person name="Hermosa R."/>
            <person name="Hernandez-Onate M."/>
            <person name="Karaffa L."/>
            <person name="Kosti I."/>
            <person name="Le Crom S."/>
            <person name="Lindquist E."/>
            <person name="Lucas S."/>
            <person name="Luebeck M."/>
            <person name="Luebeck P.S."/>
            <person name="Margeot A."/>
            <person name="Metz B."/>
            <person name="Misra M."/>
            <person name="Nevalainen H."/>
            <person name="Omann M."/>
            <person name="Packer N."/>
            <person name="Perrone G."/>
            <person name="Uresti-Rivera E.E."/>
            <person name="Salamov A."/>
            <person name="Schmoll M."/>
            <person name="Seiboth B."/>
            <person name="Shapiro H."/>
            <person name="Sukno S."/>
            <person name="Tamayo-Ramos J.A."/>
            <person name="Tisch D."/>
            <person name="Wiest A."/>
            <person name="Wilkinson H.H."/>
            <person name="Zhang M."/>
            <person name="Coutinho P.M."/>
            <person name="Kenerley C.M."/>
            <person name="Monte E."/>
            <person name="Baker S.E."/>
            <person name="Grigoriev I.V."/>
        </authorList>
    </citation>
    <scope>NUCLEOTIDE SEQUENCE [LARGE SCALE GENOMIC DNA]</scope>
    <source>
        <strain evidence="7">Gv29-8 / FGSC 10586</strain>
    </source>
</reference>
<dbReference type="Gene3D" id="3.30.465.10">
    <property type="match status" value="1"/>
</dbReference>